<protein>
    <submittedName>
        <fullName evidence="1">Uncharacterized protein</fullName>
    </submittedName>
</protein>
<accession>A0ABN5VP89</accession>
<evidence type="ECO:0000313" key="2">
    <source>
        <dbReference type="Proteomes" id="UP001321542"/>
    </source>
</evidence>
<organism evidence="1 2">
    <name type="scientific">Streptomyces graminofaciens</name>
    <dbReference type="NCBI Taxonomy" id="68212"/>
    <lineage>
        <taxon>Bacteria</taxon>
        <taxon>Bacillati</taxon>
        <taxon>Actinomycetota</taxon>
        <taxon>Actinomycetes</taxon>
        <taxon>Kitasatosporales</taxon>
        <taxon>Streptomycetaceae</taxon>
        <taxon>Streptomyces</taxon>
    </lineage>
</organism>
<name>A0ABN5VP89_9ACTN</name>
<reference evidence="1 2" key="1">
    <citation type="journal article" date="2010" name="ChemBioChem">
        <title>Cloning and characterization of the biosynthetic gene cluster of 16-membered macrolide antibiotic FD-891: involvement of a dual functional cytochrome P450 monooxygenase catalyzing epoxidation and hydroxylation.</title>
        <authorList>
            <person name="Kudo F."/>
            <person name="Motegi A."/>
            <person name="Mizoue K."/>
            <person name="Eguchi T."/>
        </authorList>
    </citation>
    <scope>NUCLEOTIDE SEQUENCE [LARGE SCALE GENOMIC DNA]</scope>
    <source>
        <strain evidence="1 2">A-8890</strain>
    </source>
</reference>
<dbReference type="Proteomes" id="UP001321542">
    <property type="component" value="Chromosome"/>
</dbReference>
<keyword evidence="2" id="KW-1185">Reference proteome</keyword>
<dbReference type="RefSeq" id="WP_286255486.1">
    <property type="nucleotide sequence ID" value="NZ_AP018448.1"/>
</dbReference>
<evidence type="ECO:0000313" key="1">
    <source>
        <dbReference type="EMBL" id="BBC35275.1"/>
    </source>
</evidence>
<reference evidence="1 2" key="2">
    <citation type="journal article" date="2023" name="ChemBioChem">
        <title>Acyltransferase Domain Exchange between Two Independent Type I Polyketide Synthases in the Same Producer Strain of Macrolide Antibiotics.</title>
        <authorList>
            <person name="Kudo F."/>
            <person name="Kishikawa K."/>
            <person name="Tsuboi K."/>
            <person name="Kido T."/>
            <person name="Usui T."/>
            <person name="Hashimoto J."/>
            <person name="Shin-Ya K."/>
            <person name="Miyanaga A."/>
            <person name="Eguchi T."/>
        </authorList>
    </citation>
    <scope>NUCLEOTIDE SEQUENCE [LARGE SCALE GENOMIC DNA]</scope>
    <source>
        <strain evidence="1 2">A-8890</strain>
    </source>
</reference>
<dbReference type="EMBL" id="AP018448">
    <property type="protein sequence ID" value="BBC35275.1"/>
    <property type="molecule type" value="Genomic_DNA"/>
</dbReference>
<gene>
    <name evidence="1" type="ORF">SGFS_065690</name>
</gene>
<proteinExistence type="predicted"/>
<sequence>MANPNQNARSGRGQYVRTAEAAARDAEAAELRAQGWTYQKIADELGFGDKSGAQKACRRAIQDAVATPGKALMELEVARLETLYDNVLDIFQRDHVLVSHGHVVHDDSGQPIIDDEMKLKAFDRLLRGRESFRRLLGLDAPNRVSVEAEQLGREISRLLDTALGPDSDDAGDDTDA</sequence>